<dbReference type="SUPFAM" id="SSF52047">
    <property type="entry name" value="RNI-like"/>
    <property type="match status" value="1"/>
</dbReference>
<proteinExistence type="predicted"/>
<evidence type="ECO:0000313" key="2">
    <source>
        <dbReference type="Proteomes" id="UP000284842"/>
    </source>
</evidence>
<accession>A0A409YCI1</accession>
<sequence>MDEFSATFLKLYFRALSQMRNIHTLYFNHALITKRCLKSLVNLQKLSGLLMTRSRCVPDMEETHWQGLKGLKLKYLTLALDGADKNLDGTMIPNFLKHLDLSDVTWITIDHPDFLNLLAEHKWKLPKLSTLHLQQTSPLSFSLIAKDQLPALVHLCAGVMQPEYLAPFSVSPDAYPTLKELVAPYSVCRALVTATRTISSLTITSWSRNQGETMDTAFLLKSYPQLSKLQIPYACYRTVHFAPYVPNLRILTIHCFPDGSRRPPTLEEQITRIVGSWSTHPPAVEELGLRCKPDGPFWDGTFDLQSQVRWIKSLLPSAFPTLRLVKIGSIVVWNKSPSDKEWHPEIPYAHHRRVSRLLQEETWTDYEGCFQRALDEDAQENASQSSDT</sequence>
<dbReference type="Proteomes" id="UP000284842">
    <property type="component" value="Unassembled WGS sequence"/>
</dbReference>
<gene>
    <name evidence="1" type="ORF">CVT24_000997</name>
</gene>
<evidence type="ECO:0008006" key="3">
    <source>
        <dbReference type="Google" id="ProtNLM"/>
    </source>
</evidence>
<protein>
    <recommendedName>
        <fullName evidence="3">F-box domain-containing protein</fullName>
    </recommendedName>
</protein>
<dbReference type="Gene3D" id="3.80.10.10">
    <property type="entry name" value="Ribonuclease Inhibitor"/>
    <property type="match status" value="1"/>
</dbReference>
<evidence type="ECO:0000313" key="1">
    <source>
        <dbReference type="EMBL" id="PPR00709.1"/>
    </source>
</evidence>
<reference evidence="1 2" key="1">
    <citation type="journal article" date="2018" name="Evol. Lett.">
        <title>Horizontal gene cluster transfer increased hallucinogenic mushroom diversity.</title>
        <authorList>
            <person name="Reynolds H.T."/>
            <person name="Vijayakumar V."/>
            <person name="Gluck-Thaler E."/>
            <person name="Korotkin H.B."/>
            <person name="Matheny P.B."/>
            <person name="Slot J.C."/>
        </authorList>
    </citation>
    <scope>NUCLEOTIDE SEQUENCE [LARGE SCALE GENOMIC DNA]</scope>
    <source>
        <strain evidence="1 2">2629</strain>
    </source>
</reference>
<dbReference type="AlphaFoldDB" id="A0A409YCI1"/>
<dbReference type="InterPro" id="IPR032675">
    <property type="entry name" value="LRR_dom_sf"/>
</dbReference>
<dbReference type="OrthoDB" id="3256662at2759"/>
<name>A0A409YCI1_9AGAR</name>
<keyword evidence="2" id="KW-1185">Reference proteome</keyword>
<organism evidence="1 2">
    <name type="scientific">Panaeolus cyanescens</name>
    <dbReference type="NCBI Taxonomy" id="181874"/>
    <lineage>
        <taxon>Eukaryota</taxon>
        <taxon>Fungi</taxon>
        <taxon>Dikarya</taxon>
        <taxon>Basidiomycota</taxon>
        <taxon>Agaricomycotina</taxon>
        <taxon>Agaricomycetes</taxon>
        <taxon>Agaricomycetidae</taxon>
        <taxon>Agaricales</taxon>
        <taxon>Agaricineae</taxon>
        <taxon>Galeropsidaceae</taxon>
        <taxon>Panaeolus</taxon>
    </lineage>
</organism>
<comment type="caution">
    <text evidence="1">The sequence shown here is derived from an EMBL/GenBank/DDBJ whole genome shotgun (WGS) entry which is preliminary data.</text>
</comment>
<dbReference type="EMBL" id="NHTK01001298">
    <property type="protein sequence ID" value="PPR00709.1"/>
    <property type="molecule type" value="Genomic_DNA"/>
</dbReference>
<dbReference type="InParanoid" id="A0A409YCI1"/>